<keyword evidence="2" id="KW-1185">Reference proteome</keyword>
<gene>
    <name evidence="1" type="ORF">H5410_063178</name>
</gene>
<dbReference type="AlphaFoldDB" id="A0A9J5WDP7"/>
<protein>
    <submittedName>
        <fullName evidence="1">Uncharacterized protein</fullName>
    </submittedName>
</protein>
<dbReference type="EMBL" id="JACXVP010000012">
    <property type="protein sequence ID" value="KAG5573412.1"/>
    <property type="molecule type" value="Genomic_DNA"/>
</dbReference>
<proteinExistence type="predicted"/>
<accession>A0A9J5WDP7</accession>
<comment type="caution">
    <text evidence="1">The sequence shown here is derived from an EMBL/GenBank/DDBJ whole genome shotgun (WGS) entry which is preliminary data.</text>
</comment>
<organism evidence="1 2">
    <name type="scientific">Solanum commersonii</name>
    <name type="common">Commerson's wild potato</name>
    <name type="synonym">Commerson's nightshade</name>
    <dbReference type="NCBI Taxonomy" id="4109"/>
    <lineage>
        <taxon>Eukaryota</taxon>
        <taxon>Viridiplantae</taxon>
        <taxon>Streptophyta</taxon>
        <taxon>Embryophyta</taxon>
        <taxon>Tracheophyta</taxon>
        <taxon>Spermatophyta</taxon>
        <taxon>Magnoliopsida</taxon>
        <taxon>eudicotyledons</taxon>
        <taxon>Gunneridae</taxon>
        <taxon>Pentapetalae</taxon>
        <taxon>asterids</taxon>
        <taxon>lamiids</taxon>
        <taxon>Solanales</taxon>
        <taxon>Solanaceae</taxon>
        <taxon>Solanoideae</taxon>
        <taxon>Solaneae</taxon>
        <taxon>Solanum</taxon>
    </lineage>
</organism>
<evidence type="ECO:0000313" key="2">
    <source>
        <dbReference type="Proteomes" id="UP000824120"/>
    </source>
</evidence>
<reference evidence="1 2" key="1">
    <citation type="submission" date="2020-09" db="EMBL/GenBank/DDBJ databases">
        <title>De no assembly of potato wild relative species, Solanum commersonii.</title>
        <authorList>
            <person name="Cho K."/>
        </authorList>
    </citation>
    <scope>NUCLEOTIDE SEQUENCE [LARGE SCALE GENOMIC DNA]</scope>
    <source>
        <strain evidence="1">LZ3.2</strain>
        <tissue evidence="1">Leaf</tissue>
    </source>
</reference>
<sequence>MGFDDISFVRFVFSNSNSIKPIVVRVKDKNQTSSSDTDDDKQMIKKKSEFVDKKTIHEVSSNISEERKVVVW</sequence>
<name>A0A9J5WDP7_SOLCO</name>
<evidence type="ECO:0000313" key="1">
    <source>
        <dbReference type="EMBL" id="KAG5573412.1"/>
    </source>
</evidence>
<dbReference type="Proteomes" id="UP000824120">
    <property type="component" value="Chromosome 12"/>
</dbReference>